<dbReference type="Proteomes" id="UP000789342">
    <property type="component" value="Unassembled WGS sequence"/>
</dbReference>
<dbReference type="InterPro" id="IPR009057">
    <property type="entry name" value="Homeodomain-like_sf"/>
</dbReference>
<gene>
    <name evidence="1" type="ORF">AMORRO_LOCUS2533</name>
</gene>
<dbReference type="AlphaFoldDB" id="A0A9N8WDB0"/>
<evidence type="ECO:0000313" key="1">
    <source>
        <dbReference type="EMBL" id="CAG8485778.1"/>
    </source>
</evidence>
<dbReference type="Gene3D" id="1.10.10.60">
    <property type="entry name" value="Homeodomain-like"/>
    <property type="match status" value="1"/>
</dbReference>
<protein>
    <submittedName>
        <fullName evidence="1">8458_t:CDS:1</fullName>
    </submittedName>
</protein>
<reference evidence="1" key="1">
    <citation type="submission" date="2021-06" db="EMBL/GenBank/DDBJ databases">
        <authorList>
            <person name="Kallberg Y."/>
            <person name="Tangrot J."/>
            <person name="Rosling A."/>
        </authorList>
    </citation>
    <scope>NUCLEOTIDE SEQUENCE</scope>
    <source>
        <strain evidence="1">CL551</strain>
    </source>
</reference>
<evidence type="ECO:0000313" key="2">
    <source>
        <dbReference type="Proteomes" id="UP000789342"/>
    </source>
</evidence>
<dbReference type="SUPFAM" id="SSF46689">
    <property type="entry name" value="Homeodomain-like"/>
    <property type="match status" value="1"/>
</dbReference>
<proteinExistence type="predicted"/>
<dbReference type="EMBL" id="CAJVPV010001078">
    <property type="protein sequence ID" value="CAG8485778.1"/>
    <property type="molecule type" value="Genomic_DNA"/>
</dbReference>
<accession>A0A9N8WDB0</accession>
<keyword evidence="2" id="KW-1185">Reference proteome</keyword>
<comment type="caution">
    <text evidence="1">The sequence shown here is derived from an EMBL/GenBank/DDBJ whole genome shotgun (WGS) entry which is preliminary data.</text>
</comment>
<organism evidence="1 2">
    <name type="scientific">Acaulospora morrowiae</name>
    <dbReference type="NCBI Taxonomy" id="94023"/>
    <lineage>
        <taxon>Eukaryota</taxon>
        <taxon>Fungi</taxon>
        <taxon>Fungi incertae sedis</taxon>
        <taxon>Mucoromycota</taxon>
        <taxon>Glomeromycotina</taxon>
        <taxon>Glomeromycetes</taxon>
        <taxon>Diversisporales</taxon>
        <taxon>Acaulosporaceae</taxon>
        <taxon>Acaulospora</taxon>
    </lineage>
</organism>
<name>A0A9N8WDB0_9GLOM</name>
<sequence>MKRKFTPREGIHITQMLQRIGPKWVEIADTMNGCTGLMIKNYCNNNKRKELRIGGAIRSQTPPSINAAPVIPNHSDRRYGNFKKIFVTSYRTLMINEKLSSYMHTLISIIIASVQPINDKNEKMMICFVLNEL</sequence>